<proteinExistence type="predicted"/>
<accession>A0A1D8TQF8</accession>
<protein>
    <submittedName>
        <fullName evidence="1">Uncharacterized protein</fullName>
    </submittedName>
</protein>
<sequence>MLATATKGENRLLLEFPTILENHGIALATAMGGSSAKIRSISDNHDNASLSNSVSYRKCQQLRIITIELVIENSSNWG</sequence>
<dbReference type="KEGG" id="mpro:BJP34_10870"/>
<organism evidence="1 2">
    <name type="scientific">Moorena producens PAL-8-15-08-1</name>
    <dbReference type="NCBI Taxonomy" id="1458985"/>
    <lineage>
        <taxon>Bacteria</taxon>
        <taxon>Bacillati</taxon>
        <taxon>Cyanobacteriota</taxon>
        <taxon>Cyanophyceae</taxon>
        <taxon>Coleofasciculales</taxon>
        <taxon>Coleofasciculaceae</taxon>
        <taxon>Moorena</taxon>
    </lineage>
</organism>
<dbReference type="AlphaFoldDB" id="A0A1D8TQF8"/>
<reference evidence="2" key="1">
    <citation type="submission" date="2016-10" db="EMBL/GenBank/DDBJ databases">
        <title>Comparative genomics uncovers the prolific and rare metabolic potential of the cyanobacterial genus Moorea.</title>
        <authorList>
            <person name="Leao T."/>
            <person name="Castelao G."/>
            <person name="Korobeynikov A."/>
            <person name="Monroe E.A."/>
            <person name="Podell S."/>
            <person name="Glukhov E."/>
            <person name="Allen E."/>
            <person name="Gerwick W.H."/>
            <person name="Gerwick L."/>
        </authorList>
    </citation>
    <scope>NUCLEOTIDE SEQUENCE [LARGE SCALE GENOMIC DNA]</scope>
    <source>
        <strain evidence="2">PAL-8-15-08-1</strain>
    </source>
</reference>
<evidence type="ECO:0000313" key="2">
    <source>
        <dbReference type="Proteomes" id="UP000177870"/>
    </source>
</evidence>
<evidence type="ECO:0000313" key="1">
    <source>
        <dbReference type="EMBL" id="AOW99887.1"/>
    </source>
</evidence>
<dbReference type="Proteomes" id="UP000177870">
    <property type="component" value="Chromosome"/>
</dbReference>
<gene>
    <name evidence="1" type="ORF">BJP34_10870</name>
</gene>
<dbReference type="EMBL" id="CP017599">
    <property type="protein sequence ID" value="AOW99887.1"/>
    <property type="molecule type" value="Genomic_DNA"/>
</dbReference>
<name>A0A1D8TQF8_9CYAN</name>